<organism evidence="1 2">
    <name type="scientific">Saguinus oedipus</name>
    <name type="common">Cotton-top tamarin</name>
    <name type="synonym">Oedipomidas oedipus</name>
    <dbReference type="NCBI Taxonomy" id="9490"/>
    <lineage>
        <taxon>Eukaryota</taxon>
        <taxon>Metazoa</taxon>
        <taxon>Chordata</taxon>
        <taxon>Craniata</taxon>
        <taxon>Vertebrata</taxon>
        <taxon>Euteleostomi</taxon>
        <taxon>Mammalia</taxon>
        <taxon>Eutheria</taxon>
        <taxon>Euarchontoglires</taxon>
        <taxon>Primates</taxon>
        <taxon>Haplorrhini</taxon>
        <taxon>Platyrrhini</taxon>
        <taxon>Cebidae</taxon>
        <taxon>Callitrichinae</taxon>
        <taxon>Saguinus</taxon>
    </lineage>
</organism>
<dbReference type="Proteomes" id="UP001266305">
    <property type="component" value="Unassembled WGS sequence"/>
</dbReference>
<keyword evidence="2" id="KW-1185">Reference proteome</keyword>
<comment type="caution">
    <text evidence="1">The sequence shown here is derived from an EMBL/GenBank/DDBJ whole genome shotgun (WGS) entry which is preliminary data.</text>
</comment>
<evidence type="ECO:0000313" key="1">
    <source>
        <dbReference type="EMBL" id="KAK2089966.1"/>
    </source>
</evidence>
<sequence>MQPTQAHAETPGQAQAAAHAVLVRTWASPRGSRSTDTNLKKVKYSKASVAQPVEKGMALAQRLSQRMQDAALYRALCRGLLGSLHSQATMFPPHLGKNY</sequence>
<evidence type="ECO:0000313" key="2">
    <source>
        <dbReference type="Proteomes" id="UP001266305"/>
    </source>
</evidence>
<dbReference type="EMBL" id="JASSZA010000018">
    <property type="protein sequence ID" value="KAK2089966.1"/>
    <property type="molecule type" value="Genomic_DNA"/>
</dbReference>
<gene>
    <name evidence="1" type="ORF">P7K49_032632</name>
</gene>
<protein>
    <submittedName>
        <fullName evidence="1">Uncharacterized protein</fullName>
    </submittedName>
</protein>
<proteinExistence type="predicted"/>
<accession>A0ABQ9TYU8</accession>
<reference evidence="1 2" key="1">
    <citation type="submission" date="2023-05" db="EMBL/GenBank/DDBJ databases">
        <title>B98-5 Cell Line De Novo Hybrid Assembly: An Optical Mapping Approach.</title>
        <authorList>
            <person name="Kananen K."/>
            <person name="Auerbach J.A."/>
            <person name="Kautto E."/>
            <person name="Blachly J.S."/>
        </authorList>
    </citation>
    <scope>NUCLEOTIDE SEQUENCE [LARGE SCALE GENOMIC DNA]</scope>
    <source>
        <strain evidence="1">B95-8</strain>
        <tissue evidence="1">Cell line</tissue>
    </source>
</reference>
<name>A0ABQ9TYU8_SAGOE</name>